<feature type="non-terminal residue" evidence="3">
    <location>
        <position position="1"/>
    </location>
</feature>
<gene>
    <name evidence="3" type="ORF">PGLA2088_LOCUS29941</name>
</gene>
<comment type="caution">
    <text evidence="3">The sequence shown here is derived from an EMBL/GenBank/DDBJ whole genome shotgun (WGS) entry which is preliminary data.</text>
</comment>
<feature type="compositionally biased region" description="Basic and acidic residues" evidence="1">
    <location>
        <begin position="63"/>
        <end position="88"/>
    </location>
</feature>
<feature type="region of interest" description="Disordered" evidence="1">
    <location>
        <begin position="241"/>
        <end position="291"/>
    </location>
</feature>
<accession>A0A813K4B0</accession>
<sequence length="454" mass="50359">DALPYQGATSAVATACSPQADSAEVDFSTGYAQPHTGNELLALALLAQNSERGQKGQGQRNARKPEVRGGAREVRPSPQEMQREPQRLRDGQLSRLKDDAITRLEPPWKDVTTVMMRNLPNKYTQQMLIVELRDAGFHMQADFDFFYLPMDHSNCANLGYCFINFTETCRANDFAAAFSGKRMRRFNSHKTAVIMPASIQGYDQNYTYYVSTRVAQASDPQYRPLFLRPLASWDGAPQPLPEAQWPSCSSGSKGDRDRDQTKGGDRDDGKSDRVHGRSERRGGQDWDTSNVSKAGNAWENVLEHAAGTEWKGQLQGQQLVQQIPQDYQVMCAACGTLCGASYRFCSFCGNFLCESAVPAGHMMMPTYFQSPDFFGSMATEQMELTHTPMGTYPNEQKKSLRRKAQDKATGNVDKANSKAVAEELDILHGRMMLLAALKVAGTQEDPLATSDEDA</sequence>
<evidence type="ECO:0000313" key="3">
    <source>
        <dbReference type="EMBL" id="CAE8696700.1"/>
    </source>
</evidence>
<reference evidence="3" key="1">
    <citation type="submission" date="2021-02" db="EMBL/GenBank/DDBJ databases">
        <authorList>
            <person name="Dougan E. K."/>
            <person name="Rhodes N."/>
            <person name="Thang M."/>
            <person name="Chan C."/>
        </authorList>
    </citation>
    <scope>NUCLEOTIDE SEQUENCE</scope>
</reference>
<dbReference type="Proteomes" id="UP000626109">
    <property type="component" value="Unassembled WGS sequence"/>
</dbReference>
<protein>
    <recommendedName>
        <fullName evidence="2">Mei2-like C-terminal RNA recognition motif domain-containing protein</fullName>
    </recommendedName>
</protein>
<dbReference type="EMBL" id="CAJNNW010028556">
    <property type="protein sequence ID" value="CAE8696700.1"/>
    <property type="molecule type" value="Genomic_DNA"/>
</dbReference>
<name>A0A813K4B0_POLGL</name>
<dbReference type="GO" id="GO:0003676">
    <property type="term" value="F:nucleic acid binding"/>
    <property type="evidence" value="ECO:0007669"/>
    <property type="project" value="InterPro"/>
</dbReference>
<evidence type="ECO:0000313" key="4">
    <source>
        <dbReference type="Proteomes" id="UP000626109"/>
    </source>
</evidence>
<feature type="compositionally biased region" description="Basic and acidic residues" evidence="1">
    <location>
        <begin position="253"/>
        <end position="284"/>
    </location>
</feature>
<proteinExistence type="predicted"/>
<evidence type="ECO:0000256" key="1">
    <source>
        <dbReference type="SAM" id="MobiDB-lite"/>
    </source>
</evidence>
<feature type="domain" description="Mei2-like C-terminal RNA recognition motif" evidence="2">
    <location>
        <begin position="112"/>
        <end position="204"/>
    </location>
</feature>
<evidence type="ECO:0000259" key="2">
    <source>
        <dbReference type="Pfam" id="PF04059"/>
    </source>
</evidence>
<feature type="region of interest" description="Disordered" evidence="1">
    <location>
        <begin position="51"/>
        <end position="88"/>
    </location>
</feature>
<dbReference type="InterPro" id="IPR035979">
    <property type="entry name" value="RBD_domain_sf"/>
</dbReference>
<organism evidence="3 4">
    <name type="scientific">Polarella glacialis</name>
    <name type="common">Dinoflagellate</name>
    <dbReference type="NCBI Taxonomy" id="89957"/>
    <lineage>
        <taxon>Eukaryota</taxon>
        <taxon>Sar</taxon>
        <taxon>Alveolata</taxon>
        <taxon>Dinophyceae</taxon>
        <taxon>Suessiales</taxon>
        <taxon>Suessiaceae</taxon>
        <taxon>Polarella</taxon>
    </lineage>
</organism>
<dbReference type="CDD" id="cd12277">
    <property type="entry name" value="RRM3_MEI2_EAR1_like"/>
    <property type="match status" value="1"/>
</dbReference>
<dbReference type="AlphaFoldDB" id="A0A813K4B0"/>
<dbReference type="InterPro" id="IPR007201">
    <property type="entry name" value="Mei2-like_Rrm_C"/>
</dbReference>
<dbReference type="SUPFAM" id="SSF54928">
    <property type="entry name" value="RNA-binding domain, RBD"/>
    <property type="match status" value="1"/>
</dbReference>
<dbReference type="Pfam" id="PF04059">
    <property type="entry name" value="RRM_2"/>
    <property type="match status" value="1"/>
</dbReference>